<keyword evidence="5 13" id="KW-0540">Nuclease</keyword>
<evidence type="ECO:0000256" key="4">
    <source>
        <dbReference type="ARBA" id="ARBA00020049"/>
    </source>
</evidence>
<comment type="function">
    <text evidence="13">CRISPR (clustered regularly interspaced short palindromic repeat) is an adaptive immune system that provides protection against mobile genetic elements (viruses, transposable elements and conjugative plasmids). CRISPR clusters contain sequences complementary to antecedent mobile elements and target invading nucleic acids. CRISPR clusters are transcribed and processed into CRISPR RNA (crRNA).</text>
</comment>
<dbReference type="NCBIfam" id="TIGR00372">
    <property type="entry name" value="cas4"/>
    <property type="match status" value="1"/>
</dbReference>
<keyword evidence="8 13" id="KW-0269">Exonuclease</keyword>
<dbReference type="InterPro" id="IPR013343">
    <property type="entry name" value="CRISPR-assoc_prot_Cas4"/>
</dbReference>
<dbReference type="PANTHER" id="PTHR36531">
    <property type="entry name" value="CRISPR-ASSOCIATED EXONUCLEASE CAS4"/>
    <property type="match status" value="1"/>
</dbReference>
<comment type="cofactor">
    <cofactor evidence="13">
        <name>Mg(2+)</name>
        <dbReference type="ChEBI" id="CHEBI:18420"/>
    </cofactor>
    <cofactor evidence="13">
        <name>Mn(2+)</name>
        <dbReference type="ChEBI" id="CHEBI:29035"/>
    </cofactor>
    <text evidence="13">Mg(2+) or Mn(2+) required for ssDNA cleavage activity.</text>
</comment>
<evidence type="ECO:0000256" key="11">
    <source>
        <dbReference type="ARBA" id="ARBA00023118"/>
    </source>
</evidence>
<evidence type="ECO:0000256" key="5">
    <source>
        <dbReference type="ARBA" id="ARBA00022722"/>
    </source>
</evidence>
<proteinExistence type="inferred from homology"/>
<feature type="domain" description="DUF83" evidence="14">
    <location>
        <begin position="10"/>
        <end position="179"/>
    </location>
</feature>
<evidence type="ECO:0000256" key="13">
    <source>
        <dbReference type="RuleBase" id="RU365022"/>
    </source>
</evidence>
<dbReference type="InterPro" id="IPR022765">
    <property type="entry name" value="Dna2/Cas4_DUF83"/>
</dbReference>
<dbReference type="Pfam" id="PF01930">
    <property type="entry name" value="Cas_Cas4"/>
    <property type="match status" value="1"/>
</dbReference>
<dbReference type="Proteomes" id="UP000278149">
    <property type="component" value="Unassembled WGS sequence"/>
</dbReference>
<evidence type="ECO:0000256" key="9">
    <source>
        <dbReference type="ARBA" id="ARBA00023004"/>
    </source>
</evidence>
<dbReference type="EMBL" id="RCOR01000004">
    <property type="protein sequence ID" value="RSN70754.1"/>
    <property type="molecule type" value="Genomic_DNA"/>
</dbReference>
<dbReference type="GO" id="GO:0004527">
    <property type="term" value="F:exonuclease activity"/>
    <property type="evidence" value="ECO:0007669"/>
    <property type="project" value="UniProtKB-KW"/>
</dbReference>
<dbReference type="GO" id="GO:0051607">
    <property type="term" value="P:defense response to virus"/>
    <property type="evidence" value="ECO:0007669"/>
    <property type="project" value="UniProtKB-KW"/>
</dbReference>
<evidence type="ECO:0000313" key="16">
    <source>
        <dbReference type="Proteomes" id="UP000278149"/>
    </source>
</evidence>
<dbReference type="EC" id="3.1.12.1" evidence="3 13"/>
<evidence type="ECO:0000256" key="1">
    <source>
        <dbReference type="ARBA" id="ARBA00001966"/>
    </source>
</evidence>
<reference evidence="15 16" key="1">
    <citation type="submission" date="2018-10" db="EMBL/GenBank/DDBJ databases">
        <title>Co-occurring genomic capacity for anaerobic methane metabolism and dissimilatory sulfite reduction discovered in the Korarchaeota.</title>
        <authorList>
            <person name="Mckay L.J."/>
            <person name="Dlakic M."/>
            <person name="Fields M.W."/>
            <person name="Delmont T.O."/>
            <person name="Eren A.M."/>
            <person name="Jay Z.J."/>
            <person name="Klingelsmith K.B."/>
            <person name="Rusch D.B."/>
            <person name="Inskeep W.P."/>
        </authorList>
    </citation>
    <scope>NUCLEOTIDE SEQUENCE [LARGE SCALE GENOMIC DNA]</scope>
    <source>
        <strain evidence="15 16">WS</strain>
    </source>
</reference>
<gene>
    <name evidence="15" type="primary">cas4</name>
    <name evidence="15" type="ORF">D9Q81_00435</name>
</gene>
<dbReference type="Gene3D" id="3.90.320.10">
    <property type="match status" value="1"/>
</dbReference>
<evidence type="ECO:0000256" key="6">
    <source>
        <dbReference type="ARBA" id="ARBA00022723"/>
    </source>
</evidence>
<keyword evidence="10 13" id="KW-0411">Iron-sulfur</keyword>
<keyword evidence="12 13" id="KW-0464">Manganese</keyword>
<comment type="caution">
    <text evidence="15">The sequence shown here is derived from an EMBL/GenBank/DDBJ whole genome shotgun (WGS) entry which is preliminary data.</text>
</comment>
<name>A0A3R9PS87_9CREN</name>
<organism evidence="15 16">
    <name type="scientific">Candidatus Korarchaeum cryptofilum</name>
    <dbReference type="NCBI Taxonomy" id="498846"/>
    <lineage>
        <taxon>Archaea</taxon>
        <taxon>Thermoproteota</taxon>
        <taxon>Candidatus Korarchaeia</taxon>
        <taxon>Candidatus Korarchaeales</taxon>
        <taxon>Candidatus Korarchaeaceae</taxon>
        <taxon>Candidatus Korarchaeum</taxon>
    </lineage>
</organism>
<dbReference type="AlphaFoldDB" id="A0A3R9PS87"/>
<accession>A0A3R9PS87</accession>
<keyword evidence="11 13" id="KW-0051">Antiviral defense</keyword>
<dbReference type="InterPro" id="IPR051827">
    <property type="entry name" value="Cas4_exonuclease"/>
</dbReference>
<evidence type="ECO:0000259" key="14">
    <source>
        <dbReference type="Pfam" id="PF01930"/>
    </source>
</evidence>
<keyword evidence="7 13" id="KW-0378">Hydrolase</keyword>
<dbReference type="GO" id="GO:0046872">
    <property type="term" value="F:metal ion binding"/>
    <property type="evidence" value="ECO:0007669"/>
    <property type="project" value="UniProtKB-KW"/>
</dbReference>
<keyword evidence="9 13" id="KW-0408">Iron</keyword>
<evidence type="ECO:0000256" key="10">
    <source>
        <dbReference type="ARBA" id="ARBA00023014"/>
    </source>
</evidence>
<dbReference type="PANTHER" id="PTHR36531:SF6">
    <property type="entry name" value="DNA REPLICATION ATP-DEPENDENT HELICASE_NUCLEASE DNA2"/>
    <property type="match status" value="1"/>
</dbReference>
<evidence type="ECO:0000256" key="12">
    <source>
        <dbReference type="ARBA" id="ARBA00023211"/>
    </source>
</evidence>
<comment type="similarity">
    <text evidence="2 13">Belongs to the CRISPR-associated exonuclease Cas4 family.</text>
</comment>
<evidence type="ECO:0000313" key="15">
    <source>
        <dbReference type="EMBL" id="RSN70754.1"/>
    </source>
</evidence>
<comment type="cofactor">
    <cofactor evidence="1">
        <name>[4Fe-4S] cluster</name>
        <dbReference type="ChEBI" id="CHEBI:49883"/>
    </cofactor>
</comment>
<sequence length="181" mass="21270">MEGVLLSVREIEEYFFCPLLFYYKNYLGIDTQEGFWAYLGKRAQEEAEEEIRKRFEILGKEVELRSDRLGVVGKVDFIVGRGREIMPLEVKFSGRLRPWWKYSISLYAMLLEDSIGRPVKSGVVLVTRGMRFIEVRVGDSERRFVLGAIEKCRRIMEGETPRAYRSRSCENCDFKNRCLEI</sequence>
<evidence type="ECO:0000256" key="7">
    <source>
        <dbReference type="ARBA" id="ARBA00022801"/>
    </source>
</evidence>
<comment type="cofactor">
    <cofactor evidence="13">
        <name>iron-sulfur cluster</name>
        <dbReference type="ChEBI" id="CHEBI:30408"/>
    </cofactor>
</comment>
<dbReference type="GO" id="GO:0051536">
    <property type="term" value="F:iron-sulfur cluster binding"/>
    <property type="evidence" value="ECO:0007669"/>
    <property type="project" value="UniProtKB-KW"/>
</dbReference>
<protein>
    <recommendedName>
        <fullName evidence="4 13">CRISPR-associated exonuclease Cas4</fullName>
        <ecNumber evidence="3 13">3.1.12.1</ecNumber>
    </recommendedName>
</protein>
<keyword evidence="6 13" id="KW-0479">Metal-binding</keyword>
<dbReference type="InterPro" id="IPR011604">
    <property type="entry name" value="PDDEXK-like_dom_sf"/>
</dbReference>
<evidence type="ECO:0000256" key="8">
    <source>
        <dbReference type="ARBA" id="ARBA00022839"/>
    </source>
</evidence>
<dbReference type="RefSeq" id="WP_125740404.1">
    <property type="nucleotide sequence ID" value="NZ_RCOR01000004.1"/>
</dbReference>
<evidence type="ECO:0000256" key="2">
    <source>
        <dbReference type="ARBA" id="ARBA00009189"/>
    </source>
</evidence>
<evidence type="ECO:0000256" key="3">
    <source>
        <dbReference type="ARBA" id="ARBA00012768"/>
    </source>
</evidence>